<feature type="region of interest" description="Disordered" evidence="1">
    <location>
        <begin position="1"/>
        <end position="50"/>
    </location>
</feature>
<reference evidence="2" key="1">
    <citation type="submission" date="2014-09" db="EMBL/GenBank/DDBJ databases">
        <title>Genome sequence of the luminous mushroom Mycena chlorophos for searching fungal bioluminescence genes.</title>
        <authorList>
            <person name="Tanaka Y."/>
            <person name="Kasuga D."/>
            <person name="Oba Y."/>
            <person name="Hase S."/>
            <person name="Sato K."/>
            <person name="Oba Y."/>
            <person name="Sakakibara Y."/>
        </authorList>
    </citation>
    <scope>NUCLEOTIDE SEQUENCE</scope>
</reference>
<dbReference type="Proteomes" id="UP000815677">
    <property type="component" value="Unassembled WGS sequence"/>
</dbReference>
<evidence type="ECO:0000256" key="1">
    <source>
        <dbReference type="SAM" id="MobiDB-lite"/>
    </source>
</evidence>
<evidence type="ECO:0000313" key="2">
    <source>
        <dbReference type="EMBL" id="GAT59995.1"/>
    </source>
</evidence>
<keyword evidence="3" id="KW-1185">Reference proteome</keyword>
<organism evidence="2 3">
    <name type="scientific">Mycena chlorophos</name>
    <name type="common">Agaric fungus</name>
    <name type="synonym">Agaricus chlorophos</name>
    <dbReference type="NCBI Taxonomy" id="658473"/>
    <lineage>
        <taxon>Eukaryota</taxon>
        <taxon>Fungi</taxon>
        <taxon>Dikarya</taxon>
        <taxon>Basidiomycota</taxon>
        <taxon>Agaricomycotina</taxon>
        <taxon>Agaricomycetes</taxon>
        <taxon>Agaricomycetidae</taxon>
        <taxon>Agaricales</taxon>
        <taxon>Marasmiineae</taxon>
        <taxon>Mycenaceae</taxon>
        <taxon>Mycena</taxon>
    </lineage>
</organism>
<feature type="compositionally biased region" description="Low complexity" evidence="1">
    <location>
        <begin position="97"/>
        <end position="110"/>
    </location>
</feature>
<feature type="region of interest" description="Disordered" evidence="1">
    <location>
        <begin position="78"/>
        <end position="119"/>
    </location>
</feature>
<evidence type="ECO:0000313" key="3">
    <source>
        <dbReference type="Proteomes" id="UP000815677"/>
    </source>
</evidence>
<gene>
    <name evidence="2" type="ORF">MCHLO_16205</name>
</gene>
<protein>
    <submittedName>
        <fullName evidence="2">Uncharacterized protein</fullName>
    </submittedName>
</protein>
<proteinExistence type="predicted"/>
<feature type="region of interest" description="Disordered" evidence="1">
    <location>
        <begin position="165"/>
        <end position="279"/>
    </location>
</feature>
<sequence length="279" mass="30312">MPRAASSSRSRRPLKELPLDQFLDPDSIPETPHRTTGKRALSPSSSPAVFSPAKRRILALEGIVVSGGTRLRALPVHATSPIKKLDFGPAQNSPTKSARASSGRRGSSAAPPSPPSPTVVAAASTVVFESPMVLPREMSPVDTQSIHYPGFIVHYDPFGVADEAPDVPMVSPKEDADEYKENVAPRRRSSRKSVATPDAHTKKPYPDTKPTVAFTPKLRTRTSPRTPKPVSRDRSASITPTRAKPDVILTRSTRATPKLDASQRRQLRRRLEDEVNEAG</sequence>
<name>A0ABQ0M9L8_MYCCL</name>
<accession>A0ABQ0M9L8</accession>
<feature type="compositionally biased region" description="Low complexity" evidence="1">
    <location>
        <begin position="40"/>
        <end position="50"/>
    </location>
</feature>
<dbReference type="EMBL" id="DF849927">
    <property type="protein sequence ID" value="GAT59995.1"/>
    <property type="molecule type" value="Genomic_DNA"/>
</dbReference>